<feature type="domain" description="DUF6970" evidence="1">
    <location>
        <begin position="38"/>
        <end position="113"/>
    </location>
</feature>
<evidence type="ECO:0000313" key="2">
    <source>
        <dbReference type="EMBL" id="SUZ90227.1"/>
    </source>
</evidence>
<dbReference type="EMBL" id="UINC01001877">
    <property type="protein sequence ID" value="SUZ90227.1"/>
    <property type="molecule type" value="Genomic_DNA"/>
</dbReference>
<sequence>MKEKYILSVLLFFLLVLSCQKSDVEKDVPKCINDMIDNIQKEEVRNPPAKVWKWEVDGSTYYYITSDCCDQYNYLYDENCNVICAPDGGFTGNGDGNCPVFLEQIIRTLIWEDSRD</sequence>
<accession>A0A381RJZ2</accession>
<gene>
    <name evidence="2" type="ORF">METZ01_LOCUS43081</name>
</gene>
<protein>
    <recommendedName>
        <fullName evidence="1">DUF6970 domain-containing protein</fullName>
    </recommendedName>
</protein>
<dbReference type="InterPro" id="IPR054243">
    <property type="entry name" value="DUF6970"/>
</dbReference>
<organism evidence="2">
    <name type="scientific">marine metagenome</name>
    <dbReference type="NCBI Taxonomy" id="408172"/>
    <lineage>
        <taxon>unclassified sequences</taxon>
        <taxon>metagenomes</taxon>
        <taxon>ecological metagenomes</taxon>
    </lineage>
</organism>
<dbReference type="AlphaFoldDB" id="A0A381RJZ2"/>
<evidence type="ECO:0000259" key="1">
    <source>
        <dbReference type="Pfam" id="PF22311"/>
    </source>
</evidence>
<reference evidence="2" key="1">
    <citation type="submission" date="2018-05" db="EMBL/GenBank/DDBJ databases">
        <authorList>
            <person name="Lanie J.A."/>
            <person name="Ng W.-L."/>
            <person name="Kazmierczak K.M."/>
            <person name="Andrzejewski T.M."/>
            <person name="Davidsen T.M."/>
            <person name="Wayne K.J."/>
            <person name="Tettelin H."/>
            <person name="Glass J.I."/>
            <person name="Rusch D."/>
            <person name="Podicherti R."/>
            <person name="Tsui H.-C.T."/>
            <person name="Winkler M.E."/>
        </authorList>
    </citation>
    <scope>NUCLEOTIDE SEQUENCE</scope>
</reference>
<name>A0A381RJZ2_9ZZZZ</name>
<dbReference type="Pfam" id="PF22311">
    <property type="entry name" value="DUF6970"/>
    <property type="match status" value="1"/>
</dbReference>
<dbReference type="PROSITE" id="PS51257">
    <property type="entry name" value="PROKAR_LIPOPROTEIN"/>
    <property type="match status" value="1"/>
</dbReference>
<proteinExistence type="predicted"/>